<dbReference type="Pfam" id="PF11367">
    <property type="entry name" value="Tail_completion_gp17"/>
    <property type="match status" value="1"/>
</dbReference>
<name>A0ABY7YWL0_9HYPH</name>
<evidence type="ECO:0000313" key="1">
    <source>
        <dbReference type="EMBL" id="WDR05626.1"/>
    </source>
</evidence>
<organism evidence="1 2">
    <name type="scientific">Devosia rhodophyticola</name>
    <dbReference type="NCBI Taxonomy" id="3026423"/>
    <lineage>
        <taxon>Bacteria</taxon>
        <taxon>Pseudomonadati</taxon>
        <taxon>Pseudomonadota</taxon>
        <taxon>Alphaproteobacteria</taxon>
        <taxon>Hyphomicrobiales</taxon>
        <taxon>Devosiaceae</taxon>
        <taxon>Devosia</taxon>
    </lineage>
</organism>
<dbReference type="InterPro" id="IPR053745">
    <property type="entry name" value="Viral_Tail_Comp_sf"/>
</dbReference>
<evidence type="ECO:0000313" key="2">
    <source>
        <dbReference type="Proteomes" id="UP001222118"/>
    </source>
</evidence>
<protein>
    <submittedName>
        <fullName evidence="1">DUF3168 domain-containing protein</fullName>
    </submittedName>
</protein>
<dbReference type="Gene3D" id="3.30.2000.30">
    <property type="match status" value="1"/>
</dbReference>
<dbReference type="Proteomes" id="UP001222118">
    <property type="component" value="Chromosome"/>
</dbReference>
<proteinExistence type="predicted"/>
<reference evidence="1 2" key="1">
    <citation type="submission" date="2023-02" db="EMBL/GenBank/DDBJ databases">
        <title>Devosia chondri sp. nov., isolated from the phycosphere of marine algae.</title>
        <authorList>
            <person name="Kim J.M."/>
            <person name="Lee J.K."/>
            <person name="Choi B.J."/>
            <person name="Bayburt H."/>
            <person name="Jeon C.O."/>
        </authorList>
    </citation>
    <scope>NUCLEOTIDE SEQUENCE [LARGE SCALE GENOMIC DNA]</scope>
    <source>
        <strain evidence="1 2">G2-5</strain>
    </source>
</reference>
<keyword evidence="2" id="KW-1185">Reference proteome</keyword>
<accession>A0ABY7YWL0</accession>
<dbReference type="EMBL" id="CP118247">
    <property type="protein sequence ID" value="WDR05626.1"/>
    <property type="molecule type" value="Genomic_DNA"/>
</dbReference>
<gene>
    <name evidence="1" type="ORF">PSQ90_15375</name>
</gene>
<dbReference type="RefSeq" id="WP_282211144.1">
    <property type="nucleotide sequence ID" value="NZ_CP118247.1"/>
</dbReference>
<dbReference type="InterPro" id="IPR021508">
    <property type="entry name" value="Gp17-like"/>
</dbReference>
<sequence>MTEPSLAFQIAIRNHLVTASSVTDLVAPDWIIDGPTRPEHFPCIIVGESQTLMVGRSYRTRSIEIFSDVHIWSAQEGGLAVVKEIGGVVWNALESLGEIPGFSMPDGIRIGSLRTMRDPKGHGHAVINVQAMLEELHYA</sequence>